<dbReference type="Proteomes" id="UP001187415">
    <property type="component" value="Unassembled WGS sequence"/>
</dbReference>
<dbReference type="AlphaFoldDB" id="A0AA88NNU5"/>
<dbReference type="GO" id="GO:0005930">
    <property type="term" value="C:axoneme"/>
    <property type="evidence" value="ECO:0007669"/>
    <property type="project" value="TreeGrafter"/>
</dbReference>
<evidence type="ECO:0000313" key="2">
    <source>
        <dbReference type="EMBL" id="KAK2859611.1"/>
    </source>
</evidence>
<feature type="region of interest" description="Disordered" evidence="1">
    <location>
        <begin position="775"/>
        <end position="815"/>
    </location>
</feature>
<evidence type="ECO:0000313" key="3">
    <source>
        <dbReference type="Proteomes" id="UP001187415"/>
    </source>
</evidence>
<feature type="compositionally biased region" description="Basic and acidic residues" evidence="1">
    <location>
        <begin position="792"/>
        <end position="815"/>
    </location>
</feature>
<accession>A0AA88NNU5</accession>
<feature type="compositionally biased region" description="Polar residues" evidence="1">
    <location>
        <begin position="546"/>
        <end position="563"/>
    </location>
</feature>
<dbReference type="PANTHER" id="PTHR23005:SF4">
    <property type="entry name" value="OXYGEN-REGULATED PROTEIN 1"/>
    <property type="match status" value="1"/>
</dbReference>
<protein>
    <submittedName>
        <fullName evidence="2">Uncharacterized protein</fullName>
    </submittedName>
</protein>
<feature type="region of interest" description="Disordered" evidence="1">
    <location>
        <begin position="36"/>
        <end position="124"/>
    </location>
</feature>
<feature type="region of interest" description="Disordered" evidence="1">
    <location>
        <begin position="891"/>
        <end position="1006"/>
    </location>
</feature>
<organism evidence="2 3">
    <name type="scientific">Channa striata</name>
    <name type="common">Snakehead murrel</name>
    <name type="synonym">Ophicephalus striatus</name>
    <dbReference type="NCBI Taxonomy" id="64152"/>
    <lineage>
        <taxon>Eukaryota</taxon>
        <taxon>Metazoa</taxon>
        <taxon>Chordata</taxon>
        <taxon>Craniata</taxon>
        <taxon>Vertebrata</taxon>
        <taxon>Euteleostomi</taxon>
        <taxon>Actinopterygii</taxon>
        <taxon>Neopterygii</taxon>
        <taxon>Teleostei</taxon>
        <taxon>Neoteleostei</taxon>
        <taxon>Acanthomorphata</taxon>
        <taxon>Anabantaria</taxon>
        <taxon>Anabantiformes</taxon>
        <taxon>Channoidei</taxon>
        <taxon>Channidae</taxon>
        <taxon>Channa</taxon>
    </lineage>
</organism>
<feature type="compositionally biased region" description="Polar residues" evidence="1">
    <location>
        <begin position="973"/>
        <end position="993"/>
    </location>
</feature>
<dbReference type="GO" id="GO:0035082">
    <property type="term" value="P:axoneme assembly"/>
    <property type="evidence" value="ECO:0007669"/>
    <property type="project" value="TreeGrafter"/>
</dbReference>
<evidence type="ECO:0000256" key="1">
    <source>
        <dbReference type="SAM" id="MobiDB-lite"/>
    </source>
</evidence>
<comment type="caution">
    <text evidence="2">The sequence shown here is derived from an EMBL/GenBank/DDBJ whole genome shotgun (WGS) entry which is preliminary data.</text>
</comment>
<feature type="region of interest" description="Disordered" evidence="1">
    <location>
        <begin position="546"/>
        <end position="613"/>
    </location>
</feature>
<dbReference type="EMBL" id="JAUPFM010000002">
    <property type="protein sequence ID" value="KAK2859611.1"/>
    <property type="molecule type" value="Genomic_DNA"/>
</dbReference>
<feature type="compositionally biased region" description="Low complexity" evidence="1">
    <location>
        <begin position="1031"/>
        <end position="1045"/>
    </location>
</feature>
<dbReference type="GO" id="GO:0060041">
    <property type="term" value="P:retina development in camera-type eye"/>
    <property type="evidence" value="ECO:0007669"/>
    <property type="project" value="TreeGrafter"/>
</dbReference>
<dbReference type="GO" id="GO:0042461">
    <property type="term" value="P:photoreceptor cell development"/>
    <property type="evidence" value="ECO:0007669"/>
    <property type="project" value="TreeGrafter"/>
</dbReference>
<gene>
    <name evidence="2" type="ORF">Q5P01_004231</name>
</gene>
<feature type="compositionally biased region" description="Polar residues" evidence="1">
    <location>
        <begin position="47"/>
        <end position="65"/>
    </location>
</feature>
<feature type="region of interest" description="Disordered" evidence="1">
    <location>
        <begin position="290"/>
        <end position="319"/>
    </location>
</feature>
<feature type="compositionally biased region" description="Polar residues" evidence="1">
    <location>
        <begin position="573"/>
        <end position="582"/>
    </location>
</feature>
<sequence length="1129" mass="125300">MTVEMRVRLTIKEEETIHWTTTVTRSSVANQLNETCLPESEAEQEICSPQSNSLDLQSPTASTDTINKDKSKDNDDEDPPSPSNGVFNESSDEEDNFKVQTDAVSPRRAPTPGHKHVRKKQASVESITSVTAEGIQEDMAGSYFYRKQVESGALTEQYCMLKQSTKRPVPKPRRLGSLDANTTNSRNASIFKSAEMTETLQIESSGEEVTETVLHIFEQQSGQDNFLANMCTQGITALSMPATPEGRHVFSMDEFEPELCRPFTASESTSNWRAESMSVISDFTLPSLKTGGIKTTNRKQKFPRPEQREGNKGKRTSTKPKVVNQRVWQLTSPGKRPKEKHKKVKTFSSAGFIKRIYGNKSKSAKSMKHLKKRPTHYEDRVVTSESLRSLDDTVKSVVKDPNVRSQLKENTSKTVSLETSSVVTQPKGILTWQTSIQQETDNEACDIIKSMSLSGVNSSSSVTKEYIEKWLENAHHNPTVDPDGESKTLNKTENGILEDLGNNAGLMAVVEEVMCTEQKHEKHTCQTRNSDPGLATSIKLRIQSFENKSSVPQVEKTTATQQIGHGHADTTKTENSTGVAQHNTEEIKPIPNNGLFGNESGEEINQESSECDLSTCEGHLEQGEEHNQTSPSYYVELNFNRKESIPSPSPPNTEKDRGIQKSCVGLNGNSTDDSDVDERPSSEDEQPCQELMVRIEESLEEEQEIIEEEEHLDLPAQEKDMKTCKKLQALIEETEEDMVRPDDITTSQNAVGGEQSIFIENLDLYTRYNNSTLTKSDSLSKHCRSNADEDSGNDHSSCEEQLEVEKPKIKDEQIGSSTEEKLSYYEKEFKLEKERGNMDRHIEVHAMVTETEDAKGGKAVVKHPTEEAVSQSVAERVSLLEKQVAEARRENINLESDLEDSPSESPTSQSALCTRSAPQSSLSFSYDSSGVITTEPEGSRVRSIREMFLAKSSADIQHGNRCPPGPNAPKVSQLRTQTSASGGYQSQTSSELSTGEDDSAHKSISKDKKTFSRKCTYFSLPHASDSDVCQDDQSSVSKSSVNGDSTADTKDKPEDTNTWAERNTMLPAAGVTDFKMMDNKVHPLTEGPSESEAVVVQPGKGQGVINRRLQEPDMLDFLYNFCGQHCPIL</sequence>
<feature type="region of interest" description="Disordered" evidence="1">
    <location>
        <begin position="1024"/>
        <end position="1058"/>
    </location>
</feature>
<reference evidence="2" key="1">
    <citation type="submission" date="2023-07" db="EMBL/GenBank/DDBJ databases">
        <title>Chromosome-level Genome Assembly of Striped Snakehead (Channa striata).</title>
        <authorList>
            <person name="Liu H."/>
        </authorList>
    </citation>
    <scope>NUCLEOTIDE SEQUENCE</scope>
    <source>
        <strain evidence="2">Gz</strain>
        <tissue evidence="2">Muscle</tissue>
    </source>
</reference>
<feature type="compositionally biased region" description="Polar residues" evidence="1">
    <location>
        <begin position="907"/>
        <end position="932"/>
    </location>
</feature>
<feature type="compositionally biased region" description="Basic and acidic residues" evidence="1">
    <location>
        <begin position="303"/>
        <end position="312"/>
    </location>
</feature>
<keyword evidence="3" id="KW-1185">Reference proteome</keyword>
<dbReference type="PANTHER" id="PTHR23005">
    <property type="entry name" value="RETINITIS PIGMENTOSA 1 PROTEIN"/>
    <property type="match status" value="1"/>
</dbReference>
<feature type="region of interest" description="Disordered" evidence="1">
    <location>
        <begin position="642"/>
        <end position="687"/>
    </location>
</feature>
<name>A0AA88NNU5_CHASR</name>
<proteinExistence type="predicted"/>